<dbReference type="AlphaFoldDB" id="A0A1I7LHD3"/>
<evidence type="ECO:0000313" key="1">
    <source>
        <dbReference type="EMBL" id="SFV09105.1"/>
    </source>
</evidence>
<gene>
    <name evidence="1" type="ORF">SAMN05421543_1514</name>
</gene>
<reference evidence="2" key="1">
    <citation type="submission" date="2016-10" db="EMBL/GenBank/DDBJ databases">
        <authorList>
            <person name="Varghese N."/>
        </authorList>
    </citation>
    <scope>NUCLEOTIDE SEQUENCE [LARGE SCALE GENOMIC DNA]</scope>
    <source>
        <strain evidence="2">DSM 17980</strain>
    </source>
</reference>
<organism evidence="1 2">
    <name type="scientific">Alicyclobacillus macrosporangiidus</name>
    <dbReference type="NCBI Taxonomy" id="392015"/>
    <lineage>
        <taxon>Bacteria</taxon>
        <taxon>Bacillati</taxon>
        <taxon>Bacillota</taxon>
        <taxon>Bacilli</taxon>
        <taxon>Bacillales</taxon>
        <taxon>Alicyclobacillaceae</taxon>
        <taxon>Alicyclobacillus</taxon>
    </lineage>
</organism>
<proteinExistence type="predicted"/>
<sequence>MDMRKPCVEIRYASRNHRLSFGNWVSGSAHTERVQSQCRELSADLRFVPDPEHPVSMYLLRCVRLRPPPISLKTRLKIAIIQYFEMIRLSRMKTPSKEAHV</sequence>
<dbReference type="EMBL" id="FPBV01000051">
    <property type="protein sequence ID" value="SFV09105.1"/>
    <property type="molecule type" value="Genomic_DNA"/>
</dbReference>
<dbReference type="Proteomes" id="UP000183508">
    <property type="component" value="Unassembled WGS sequence"/>
</dbReference>
<protein>
    <submittedName>
        <fullName evidence="1">Uncharacterized protein</fullName>
    </submittedName>
</protein>
<evidence type="ECO:0000313" key="2">
    <source>
        <dbReference type="Proteomes" id="UP000183508"/>
    </source>
</evidence>
<dbReference type="STRING" id="392015.SAMN05421543_1514"/>
<keyword evidence="2" id="KW-1185">Reference proteome</keyword>
<name>A0A1I7LHD3_9BACL</name>
<accession>A0A1I7LHD3</accession>